<proteinExistence type="predicted"/>
<sequence length="77" mass="8433">MLEMRPNCERCDTDLPPDDAGAFICSFECTFCSDCMDGPLDGRCPNCGGDLEPRPMRRGKPLDAYPASTQRVLKTSG</sequence>
<evidence type="ECO:0000256" key="1">
    <source>
        <dbReference type="SAM" id="MobiDB-lite"/>
    </source>
</evidence>
<organism evidence="2">
    <name type="scientific">hydrothermal vent metagenome</name>
    <dbReference type="NCBI Taxonomy" id="652676"/>
    <lineage>
        <taxon>unclassified sequences</taxon>
        <taxon>metagenomes</taxon>
        <taxon>ecological metagenomes</taxon>
    </lineage>
</organism>
<dbReference type="InterPro" id="IPR010696">
    <property type="entry name" value="DUF1272"/>
</dbReference>
<dbReference type="Pfam" id="PF06906">
    <property type="entry name" value="DUF1272"/>
    <property type="match status" value="1"/>
</dbReference>
<gene>
    <name evidence="2" type="ORF">MGWOODY_Hyp2414</name>
</gene>
<feature type="region of interest" description="Disordered" evidence="1">
    <location>
        <begin position="55"/>
        <end position="77"/>
    </location>
</feature>
<dbReference type="EMBL" id="CZQD01000028">
    <property type="protein sequence ID" value="CUS56519.1"/>
    <property type="molecule type" value="Genomic_DNA"/>
</dbReference>
<feature type="compositionally biased region" description="Polar residues" evidence="1">
    <location>
        <begin position="67"/>
        <end position="77"/>
    </location>
</feature>
<evidence type="ECO:0008006" key="3">
    <source>
        <dbReference type="Google" id="ProtNLM"/>
    </source>
</evidence>
<dbReference type="AlphaFoldDB" id="A0A160U289"/>
<accession>A0A160U289</accession>
<evidence type="ECO:0000313" key="2">
    <source>
        <dbReference type="EMBL" id="CUS56519.1"/>
    </source>
</evidence>
<name>A0A160U289_9ZZZZ</name>
<reference evidence="2" key="1">
    <citation type="submission" date="2015-10" db="EMBL/GenBank/DDBJ databases">
        <authorList>
            <person name="Gilbert D.G."/>
        </authorList>
    </citation>
    <scope>NUCLEOTIDE SEQUENCE</scope>
</reference>
<protein>
    <recommendedName>
        <fullName evidence="3">DUF1272 domain-containing protein</fullName>
    </recommendedName>
</protein>